<evidence type="ECO:0000256" key="2">
    <source>
        <dbReference type="ARBA" id="ARBA00023002"/>
    </source>
</evidence>
<dbReference type="InterPro" id="IPR051687">
    <property type="entry name" value="Peroxisomal_Beta-Oxidation"/>
</dbReference>
<dbReference type="STRING" id="1759059.ATE48_02260"/>
<dbReference type="PRINTS" id="PR00081">
    <property type="entry name" value="GDHRDH"/>
</dbReference>
<protein>
    <recommendedName>
        <fullName evidence="4">Ketoreductase domain-containing protein</fullName>
    </recommendedName>
</protein>
<dbReference type="GO" id="GO:0016491">
    <property type="term" value="F:oxidoreductase activity"/>
    <property type="evidence" value="ECO:0007669"/>
    <property type="project" value="UniProtKB-KW"/>
</dbReference>
<dbReference type="InterPro" id="IPR002347">
    <property type="entry name" value="SDR_fam"/>
</dbReference>
<comment type="similarity">
    <text evidence="1 3">Belongs to the short-chain dehydrogenases/reductases (SDR) family.</text>
</comment>
<dbReference type="SUPFAM" id="SSF51735">
    <property type="entry name" value="NAD(P)-binding Rossmann-fold domains"/>
    <property type="match status" value="1"/>
</dbReference>
<evidence type="ECO:0000313" key="6">
    <source>
        <dbReference type="Proteomes" id="UP000092498"/>
    </source>
</evidence>
<dbReference type="KEGG" id="cbot:ATE48_02260"/>
<keyword evidence="6" id="KW-1185">Reference proteome</keyword>
<dbReference type="Gene3D" id="3.40.50.720">
    <property type="entry name" value="NAD(P)-binding Rossmann-like Domain"/>
    <property type="match status" value="1"/>
</dbReference>
<evidence type="ECO:0000313" key="5">
    <source>
        <dbReference type="EMBL" id="ANP44830.1"/>
    </source>
</evidence>
<keyword evidence="2" id="KW-0560">Oxidoreductase</keyword>
<dbReference type="OrthoDB" id="9804774at2"/>
<accession>A0A1B1AE48</accession>
<dbReference type="InterPro" id="IPR020904">
    <property type="entry name" value="Sc_DH/Rdtase_CS"/>
</dbReference>
<evidence type="ECO:0000259" key="4">
    <source>
        <dbReference type="SMART" id="SM00822"/>
    </source>
</evidence>
<dbReference type="InterPro" id="IPR057326">
    <property type="entry name" value="KR_dom"/>
</dbReference>
<dbReference type="AlphaFoldDB" id="A0A1B1AE48"/>
<name>A0A1B1AE48_9PROT</name>
<dbReference type="PROSITE" id="PS00061">
    <property type="entry name" value="ADH_SHORT"/>
    <property type="match status" value="1"/>
</dbReference>
<proteinExistence type="inferred from homology"/>
<dbReference type="InParanoid" id="A0A1B1AE48"/>
<sequence>MSASAKSEARVVVITGAGKGLGRAFALHAAVSGARVVVNNRRRNGEPSSADAVVAEIKAAGGDAVADDHDVRDAGAAQAMTHMALAAWGRLDAIVLNAGVNGPAARFSNQTEDAFRDVLETNFFANLAILQAALPHVIASGAGRVVLVGSSAGLYGVRGRAPYAVSKGALIGLGLTLSHELRRDGVGVNVLAPYAATQMTAETMSAQPQIGARMTPEAVAPLATWLASAECDANGEIWVAGGGYVRRARMMEGDGAVFAALSDVPAALEAGRAMQGATGFAGAEASFADFAAKGAR</sequence>
<dbReference type="EMBL" id="CP013244">
    <property type="protein sequence ID" value="ANP44830.1"/>
    <property type="molecule type" value="Genomic_DNA"/>
</dbReference>
<dbReference type="PRINTS" id="PR00080">
    <property type="entry name" value="SDRFAMILY"/>
</dbReference>
<organism evidence="5 6">
    <name type="scientific">Candidatus Viadribacter manganicus</name>
    <dbReference type="NCBI Taxonomy" id="1759059"/>
    <lineage>
        <taxon>Bacteria</taxon>
        <taxon>Pseudomonadati</taxon>
        <taxon>Pseudomonadota</taxon>
        <taxon>Alphaproteobacteria</taxon>
        <taxon>Hyphomonadales</taxon>
        <taxon>Hyphomonadaceae</taxon>
        <taxon>Candidatus Viadribacter</taxon>
    </lineage>
</organism>
<dbReference type="Proteomes" id="UP000092498">
    <property type="component" value="Chromosome"/>
</dbReference>
<gene>
    <name evidence="5" type="ORF">ATE48_02260</name>
</gene>
<evidence type="ECO:0000256" key="3">
    <source>
        <dbReference type="RuleBase" id="RU000363"/>
    </source>
</evidence>
<dbReference type="PANTHER" id="PTHR45024">
    <property type="entry name" value="DEHYDROGENASES, SHORT CHAIN"/>
    <property type="match status" value="1"/>
</dbReference>
<reference evidence="5 6" key="1">
    <citation type="submission" date="2015-11" db="EMBL/GenBank/DDBJ databases">
        <title>Whole-Genome Sequence of Candidatus Oderbacter manganicum from the National Park Lower Oder Valley, Germany.</title>
        <authorList>
            <person name="Braun B."/>
            <person name="Liere K."/>
            <person name="Szewzyk U."/>
        </authorList>
    </citation>
    <scope>NUCLEOTIDE SEQUENCE [LARGE SCALE GENOMIC DNA]</scope>
    <source>
        <strain evidence="5 6">OTSz_A_272</strain>
    </source>
</reference>
<dbReference type="PANTHER" id="PTHR45024:SF2">
    <property type="entry name" value="SCP2 DOMAIN-CONTAINING PROTEIN"/>
    <property type="match status" value="1"/>
</dbReference>
<evidence type="ECO:0000256" key="1">
    <source>
        <dbReference type="ARBA" id="ARBA00006484"/>
    </source>
</evidence>
<dbReference type="InterPro" id="IPR036291">
    <property type="entry name" value="NAD(P)-bd_dom_sf"/>
</dbReference>
<dbReference type="SMART" id="SM00822">
    <property type="entry name" value="PKS_KR"/>
    <property type="match status" value="1"/>
</dbReference>
<feature type="domain" description="Ketoreductase" evidence="4">
    <location>
        <begin position="10"/>
        <end position="194"/>
    </location>
</feature>
<dbReference type="Pfam" id="PF00106">
    <property type="entry name" value="adh_short"/>
    <property type="match status" value="1"/>
</dbReference>
<dbReference type="RefSeq" id="WP_066767411.1">
    <property type="nucleotide sequence ID" value="NZ_CP013244.1"/>
</dbReference>